<reference evidence="1 2" key="1">
    <citation type="submission" date="2022-12" db="EMBL/GenBank/DDBJ databases">
        <title>Genomic features and morphological characterization of a novel Knufia sp. strain isolated from spacecraft assembly facility.</title>
        <authorList>
            <person name="Teixeira M."/>
            <person name="Chander A.M."/>
            <person name="Stajich J.E."/>
            <person name="Venkateswaran K."/>
        </authorList>
    </citation>
    <scope>NUCLEOTIDE SEQUENCE [LARGE SCALE GENOMIC DNA]</scope>
    <source>
        <strain evidence="1 2">FJI-L2-BK-P2</strain>
    </source>
</reference>
<comment type="caution">
    <text evidence="1">The sequence shown here is derived from an EMBL/GenBank/DDBJ whole genome shotgun (WGS) entry which is preliminary data.</text>
</comment>
<protein>
    <submittedName>
        <fullName evidence="1">Uncharacterized protein</fullName>
    </submittedName>
</protein>
<accession>A0AAN8EBD2</accession>
<keyword evidence="2" id="KW-1185">Reference proteome</keyword>
<dbReference type="Proteomes" id="UP001316803">
    <property type="component" value="Unassembled WGS sequence"/>
</dbReference>
<dbReference type="AlphaFoldDB" id="A0AAN8EBD2"/>
<gene>
    <name evidence="1" type="ORF">OHC33_007762</name>
</gene>
<name>A0AAN8EBD2_9EURO</name>
<dbReference type="EMBL" id="JAKLMC020000021">
    <property type="protein sequence ID" value="KAK5951344.1"/>
    <property type="molecule type" value="Genomic_DNA"/>
</dbReference>
<organism evidence="1 2">
    <name type="scientific">Knufia fluminis</name>
    <dbReference type="NCBI Taxonomy" id="191047"/>
    <lineage>
        <taxon>Eukaryota</taxon>
        <taxon>Fungi</taxon>
        <taxon>Dikarya</taxon>
        <taxon>Ascomycota</taxon>
        <taxon>Pezizomycotina</taxon>
        <taxon>Eurotiomycetes</taxon>
        <taxon>Chaetothyriomycetidae</taxon>
        <taxon>Chaetothyriales</taxon>
        <taxon>Trichomeriaceae</taxon>
        <taxon>Knufia</taxon>
    </lineage>
</organism>
<evidence type="ECO:0000313" key="1">
    <source>
        <dbReference type="EMBL" id="KAK5951344.1"/>
    </source>
</evidence>
<proteinExistence type="predicted"/>
<sequence>MPPVTKKSSTSQLQYLERILKGLALDQPFYIHTTISQRAPSKPPMALTSITSPYAQRTFTGNKNVGSDAHVKIWTNCDDLFREAFNTLKTSDGIHDHSSTKHESWVFSGSAAKVLILAQLVTQLNEHK</sequence>
<evidence type="ECO:0000313" key="2">
    <source>
        <dbReference type="Proteomes" id="UP001316803"/>
    </source>
</evidence>